<dbReference type="AlphaFoldDB" id="A0A9W8KYY6"/>
<dbReference type="Gene3D" id="2.30.30.190">
    <property type="entry name" value="CAP Gly-rich-like domain"/>
    <property type="match status" value="1"/>
</dbReference>
<evidence type="ECO:0000313" key="4">
    <source>
        <dbReference type="Proteomes" id="UP001151516"/>
    </source>
</evidence>
<gene>
    <name evidence="3" type="ORF">IWW39_006441</name>
</gene>
<dbReference type="PROSITE" id="PS50245">
    <property type="entry name" value="CAP_GLY_2"/>
    <property type="match status" value="1"/>
</dbReference>
<dbReference type="EMBL" id="JANBTX010000773">
    <property type="protein sequence ID" value="KAJ2680182.1"/>
    <property type="molecule type" value="Genomic_DNA"/>
</dbReference>
<dbReference type="Proteomes" id="UP001151516">
    <property type="component" value="Unassembled WGS sequence"/>
</dbReference>
<dbReference type="Pfam" id="PF01302">
    <property type="entry name" value="CAP_GLY"/>
    <property type="match status" value="1"/>
</dbReference>
<reference evidence="3" key="1">
    <citation type="submission" date="2022-07" db="EMBL/GenBank/DDBJ databases">
        <title>Phylogenomic reconstructions and comparative analyses of Kickxellomycotina fungi.</title>
        <authorList>
            <person name="Reynolds N.K."/>
            <person name="Stajich J.E."/>
            <person name="Barry K."/>
            <person name="Grigoriev I.V."/>
            <person name="Crous P."/>
            <person name="Smith M.E."/>
        </authorList>
    </citation>
    <scope>NUCLEOTIDE SEQUENCE</scope>
    <source>
        <strain evidence="3">CBS 109367</strain>
    </source>
</reference>
<organism evidence="3 4">
    <name type="scientific">Coemansia spiralis</name>
    <dbReference type="NCBI Taxonomy" id="417178"/>
    <lineage>
        <taxon>Eukaryota</taxon>
        <taxon>Fungi</taxon>
        <taxon>Fungi incertae sedis</taxon>
        <taxon>Zoopagomycota</taxon>
        <taxon>Kickxellomycotina</taxon>
        <taxon>Kickxellomycetes</taxon>
        <taxon>Kickxellales</taxon>
        <taxon>Kickxellaceae</taxon>
        <taxon>Coemansia</taxon>
    </lineage>
</organism>
<evidence type="ECO:0000313" key="3">
    <source>
        <dbReference type="EMBL" id="KAJ2680182.1"/>
    </source>
</evidence>
<feature type="compositionally biased region" description="Low complexity" evidence="1">
    <location>
        <begin position="8"/>
        <end position="19"/>
    </location>
</feature>
<feature type="region of interest" description="Disordered" evidence="1">
    <location>
        <begin position="1"/>
        <end position="24"/>
    </location>
</feature>
<dbReference type="OrthoDB" id="2130750at2759"/>
<protein>
    <recommendedName>
        <fullName evidence="2">CAP-Gly domain-containing protein</fullName>
    </recommendedName>
</protein>
<feature type="non-terminal residue" evidence="3">
    <location>
        <position position="119"/>
    </location>
</feature>
<dbReference type="PROSITE" id="PS00845">
    <property type="entry name" value="CAP_GLY_1"/>
    <property type="match status" value="1"/>
</dbReference>
<evidence type="ECO:0000259" key="2">
    <source>
        <dbReference type="PROSITE" id="PS50245"/>
    </source>
</evidence>
<feature type="region of interest" description="Disordered" evidence="1">
    <location>
        <begin position="93"/>
        <end position="119"/>
    </location>
</feature>
<dbReference type="InterPro" id="IPR036859">
    <property type="entry name" value="CAP-Gly_dom_sf"/>
</dbReference>
<sequence>MSAACRQSSAEPSRSRASSLVGPGVGQAVEVQGGRGIVRFCGSTEFATGRWFGVELEGPYGKNDGSVKGKRYFECPPDYGVFVRSSQVKLLTSSARSESTSTVDESGAGHSRATIHGAE</sequence>
<dbReference type="SUPFAM" id="SSF74924">
    <property type="entry name" value="Cap-Gly domain"/>
    <property type="match status" value="1"/>
</dbReference>
<feature type="compositionally biased region" description="Polar residues" evidence="1">
    <location>
        <begin position="93"/>
        <end position="104"/>
    </location>
</feature>
<evidence type="ECO:0000256" key="1">
    <source>
        <dbReference type="SAM" id="MobiDB-lite"/>
    </source>
</evidence>
<dbReference type="PANTHER" id="PTHR18916:SF83">
    <property type="entry name" value="TIP ELONGATION PROTEIN 1"/>
    <property type="match status" value="1"/>
</dbReference>
<feature type="domain" description="CAP-Gly" evidence="2">
    <location>
        <begin position="42"/>
        <end position="84"/>
    </location>
</feature>
<keyword evidence="4" id="KW-1185">Reference proteome</keyword>
<name>A0A9W8KYY6_9FUNG</name>
<accession>A0A9W8KYY6</accession>
<dbReference type="PANTHER" id="PTHR18916">
    <property type="entry name" value="DYNACTIN 1-RELATED MICROTUBULE-BINDING"/>
    <property type="match status" value="1"/>
</dbReference>
<dbReference type="SMART" id="SM01052">
    <property type="entry name" value="CAP_GLY"/>
    <property type="match status" value="1"/>
</dbReference>
<comment type="caution">
    <text evidence="3">The sequence shown here is derived from an EMBL/GenBank/DDBJ whole genome shotgun (WGS) entry which is preliminary data.</text>
</comment>
<dbReference type="InterPro" id="IPR000938">
    <property type="entry name" value="CAP-Gly_domain"/>
</dbReference>
<proteinExistence type="predicted"/>